<name>A0A1B2RZ09_9CHLO</name>
<keyword evidence="3" id="KW-0378">Hydrolase</keyword>
<dbReference type="AlphaFoldDB" id="A0A1B2RZ09"/>
<keyword evidence="3" id="KW-0540">Nuclease</keyword>
<dbReference type="GO" id="GO:0004519">
    <property type="term" value="F:endonuclease activity"/>
    <property type="evidence" value="ECO:0007669"/>
    <property type="project" value="UniProtKB-KW"/>
</dbReference>
<evidence type="ECO:0000259" key="2">
    <source>
        <dbReference type="Pfam" id="PF14528"/>
    </source>
</evidence>
<dbReference type="Pfam" id="PF14528">
    <property type="entry name" value="LAGLIDADG_3"/>
    <property type="match status" value="1"/>
</dbReference>
<keyword evidence="3" id="KW-0255">Endonuclease</keyword>
<feature type="domain" description="Homing endonuclease LAGLIDADG" evidence="2">
    <location>
        <begin position="25"/>
        <end position="60"/>
    </location>
</feature>
<accession>A0A1B2RZ09</accession>
<dbReference type="InterPro" id="IPR004860">
    <property type="entry name" value="LAGLIDADG_dom"/>
</dbReference>
<sequence>MKKPQISIHAPKALKPQSSSEFGFFLAGLIDSDGYISQNEIKITFHTKDKSVAYYVKKMIGYGSVVQIKNKPAVNYICEKKQGLIILANLVRNKLKDFSKIDQFNLQLTKKLSCEKTNYVQRSLDQNHWLSGFLQGSGNLQIKQISNANTTLNFACRQTLRDTQSCGKGESKLVVQINHKMDTLLNLIKTEFGGYVGHDQMKNTFYYSSVNFRSASKFIQYLDRYQLMGSNLTAYWLWRKAYLLVQNRLHLTEAGSRKIAFKKAMLSQFRSFANKKGLN</sequence>
<feature type="domain" description="Homing endonuclease LAGLIDADG" evidence="1">
    <location>
        <begin position="130"/>
        <end position="242"/>
    </location>
</feature>
<dbReference type="Gene3D" id="3.10.28.10">
    <property type="entry name" value="Homing endonucleases"/>
    <property type="match status" value="2"/>
</dbReference>
<protein>
    <submittedName>
        <fullName evidence="3">Putative LAGLIDADG homing endonuclease</fullName>
    </submittedName>
</protein>
<reference evidence="3" key="1">
    <citation type="journal article" date="2016" name="Genome Biol. Evol.">
        <title>Mitochondrion-to-Chloroplast DNA Transfers and Intragenomic Proliferation of Chloroplast Group II Introns in Gloeotilopsis Green Algae (Ulotrichales, Ulvophyceae).</title>
        <authorList>
            <person name="Turmel M."/>
            <person name="Otis C."/>
            <person name="Lemieux C."/>
        </authorList>
    </citation>
    <scope>NUCLEOTIDE SEQUENCE</scope>
</reference>
<dbReference type="PANTHER" id="PTHR36181:SF3">
    <property type="entry name" value="INTRON-ENCODED DNA ENDONUCLEASE AI5 BETA"/>
    <property type="match status" value="1"/>
</dbReference>
<dbReference type="Pfam" id="PF00961">
    <property type="entry name" value="LAGLIDADG_1"/>
    <property type="match status" value="1"/>
</dbReference>
<dbReference type="EMBL" id="KX306823">
    <property type="protein sequence ID" value="AOC61563.1"/>
    <property type="molecule type" value="Genomic_DNA"/>
</dbReference>
<dbReference type="InterPro" id="IPR027434">
    <property type="entry name" value="Homing_endonucl"/>
</dbReference>
<evidence type="ECO:0000313" key="3">
    <source>
        <dbReference type="EMBL" id="AOC61563.1"/>
    </source>
</evidence>
<proteinExistence type="predicted"/>
<dbReference type="SUPFAM" id="SSF55608">
    <property type="entry name" value="Homing endonucleases"/>
    <property type="match status" value="2"/>
</dbReference>
<evidence type="ECO:0000259" key="1">
    <source>
        <dbReference type="Pfam" id="PF00961"/>
    </source>
</evidence>
<geneLocation type="mitochondrion" evidence="3"/>
<dbReference type="PANTHER" id="PTHR36181">
    <property type="entry name" value="INTRON-ENCODED ENDONUCLEASE AI3-RELATED"/>
    <property type="match status" value="1"/>
</dbReference>
<gene>
    <name evidence="3" type="primary">orf279</name>
</gene>
<dbReference type="InterPro" id="IPR051289">
    <property type="entry name" value="LAGLIDADG_Endonuclease"/>
</dbReference>
<dbReference type="GO" id="GO:0005739">
    <property type="term" value="C:mitochondrion"/>
    <property type="evidence" value="ECO:0007669"/>
    <property type="project" value="UniProtKB-ARBA"/>
</dbReference>
<organism evidence="3">
    <name type="scientific">Gloeotilopsis planctonica</name>
    <dbReference type="NCBI Taxonomy" id="34157"/>
    <lineage>
        <taxon>Eukaryota</taxon>
        <taxon>Viridiplantae</taxon>
        <taxon>Chlorophyta</taxon>
        <taxon>core chlorophytes</taxon>
        <taxon>Ulvophyceae</taxon>
        <taxon>OUU clade</taxon>
        <taxon>Ulotrichales</taxon>
        <taxon>Ulotrichaceae</taxon>
        <taxon>Gloeotilopsis</taxon>
    </lineage>
</organism>
<keyword evidence="3" id="KW-0496">Mitochondrion</keyword>